<name>A0A375FPH5_9BURK</name>
<reference evidence="3 7" key="3">
    <citation type="submission" date="2021-02" db="EMBL/GenBank/DDBJ databases">
        <title>Complete Genome Sequence of Cupriavidus oxalaticus Strain Ox1, a Soil Oxalate-Degrading Species.</title>
        <authorList>
            <person name="Palmieri F."/>
            <person name="Udriet P."/>
            <person name="Deuasquier M."/>
            <person name="Beaudoing E."/>
            <person name="Johnson S.L."/>
            <person name="Davenport K.W."/>
            <person name="Chain P.S."/>
            <person name="Bindschedler S."/>
            <person name="Junier P."/>
        </authorList>
    </citation>
    <scope>NUCLEOTIDE SEQUENCE [LARGE SCALE GENOMIC DNA]</scope>
    <source>
        <strain evidence="3 7">Ox1</strain>
    </source>
</reference>
<reference evidence="6" key="1">
    <citation type="submission" date="2018-01" db="EMBL/GenBank/DDBJ databases">
        <authorList>
            <person name="Gaut B.S."/>
            <person name="Morton B.R."/>
            <person name="Clegg M.T."/>
            <person name="Duvall M.R."/>
        </authorList>
    </citation>
    <scope>NUCLEOTIDE SEQUENCE [LARGE SCALE GENOMIC DNA]</scope>
</reference>
<feature type="domain" description="eCIS core" evidence="2">
    <location>
        <begin position="132"/>
        <end position="209"/>
    </location>
</feature>
<gene>
    <name evidence="5" type="ORF">CO2235_MP60229</name>
    <name evidence="4" type="ORF">CO2235_U310002</name>
    <name evidence="3" type="ORF">JTE92_09515</name>
</gene>
<evidence type="ECO:0000313" key="5">
    <source>
        <dbReference type="EMBL" id="SPC22026.1"/>
    </source>
</evidence>
<accession>A0A375FPH5</accession>
<feature type="region of interest" description="Disordered" evidence="1">
    <location>
        <begin position="776"/>
        <end position="799"/>
    </location>
</feature>
<reference evidence="4" key="2">
    <citation type="submission" date="2018-01" db="EMBL/GenBank/DDBJ databases">
        <authorList>
            <person name="Clerissi C."/>
        </authorList>
    </citation>
    <scope>NUCLEOTIDE SEQUENCE</scope>
    <source>
        <strain evidence="4">Cupriavidus oxalaticus LMG 2235</strain>
    </source>
</reference>
<dbReference type="OrthoDB" id="7387101at2"/>
<dbReference type="RefSeq" id="WP_063239706.1">
    <property type="nucleotide sequence ID" value="NZ_CP069809.1"/>
</dbReference>
<feature type="compositionally biased region" description="Low complexity" evidence="1">
    <location>
        <begin position="27"/>
        <end position="41"/>
    </location>
</feature>
<evidence type="ECO:0000313" key="6">
    <source>
        <dbReference type="Proteomes" id="UP000256862"/>
    </source>
</evidence>
<proteinExistence type="predicted"/>
<evidence type="ECO:0000313" key="4">
    <source>
        <dbReference type="EMBL" id="SPC05670.1"/>
    </source>
</evidence>
<dbReference type="Pfam" id="PF13699">
    <property type="entry name" value="eCIS_core"/>
    <property type="match status" value="1"/>
</dbReference>
<dbReference type="InterPro" id="IPR025295">
    <property type="entry name" value="eCIS_core_dom"/>
</dbReference>
<feature type="region of interest" description="Disordered" evidence="1">
    <location>
        <begin position="1"/>
        <end position="44"/>
    </location>
</feature>
<evidence type="ECO:0000313" key="3">
    <source>
        <dbReference type="EMBL" id="QRQ90878.1"/>
    </source>
</evidence>
<dbReference type="AlphaFoldDB" id="A0A375FPH5"/>
<dbReference type="EMBL" id="OGUS01000141">
    <property type="protein sequence ID" value="SPC22026.1"/>
    <property type="molecule type" value="Genomic_DNA"/>
</dbReference>
<dbReference type="EMBL" id="OGUS01000034">
    <property type="protein sequence ID" value="SPC05670.1"/>
    <property type="molecule type" value="Genomic_DNA"/>
</dbReference>
<keyword evidence="7" id="KW-1185">Reference proteome</keyword>
<dbReference type="GeneID" id="303489761"/>
<evidence type="ECO:0000313" key="7">
    <source>
        <dbReference type="Proteomes" id="UP000623307"/>
    </source>
</evidence>
<evidence type="ECO:0000259" key="2">
    <source>
        <dbReference type="Pfam" id="PF13699"/>
    </source>
</evidence>
<sequence length="1109" mass="115531">MSQAGKPPGRAAATRRNQRPGDARHVAAPGKPHDAAAPADPARLDNQTHQDQASLGLLRRGRDVGGEVGSYVGSDVGSHVPAPQASTACSCTPGQPPCPACLAGGNAILRRKPRSHDLLRDSPGLALGHARPLGDSERGFFERRYHADLSAVRVHDNSSAAASATRLNARAFSTGADIAFGAGEFRPHTREGRHLLAHELAHVVQGHGGIRRAPAADAPATDAPATDRAAASADVRLSPTKPWLAMAPAQAGADAVATALYGANPQAMPKKMPEWASLYLGKLVGIQEFEVQPELLVEPFKTQFYERMSARLEADVAAVESILLQARIDAADERRLIDYVDWWSRRKDLRAGNGRTYFDMFLGRLRQDTWHTDYLVADSASKPFLDKLYTEVEERVGELNSMIASNSREYGAYRPTWARLEDLASVAQGGTAMPEVNPELVTRTSDLIAERLAGVTTAEDSKVIGDLIGGMPPAAQAEVLRNLMHRFGEADWTGIFGRFGEAWEGGMLYFLFEDMTEADRQRTAQALRQSKVLPGGTVDALTGGRGWGGKYLPYTTRLGHEAAEFYADECVHGEGAGSGAACVGLGFAVLWTPETAGATVATLATAGLGGPVAQAFPTLGRVMLVGGTGVAAYQGTQALVELATGTGMDGKPLDSTDKLTRGILLVSSALFMAAGFMGAASLGGKPPGALAPRPPGTIEPAVPGGGAGGGAAAEGAIPLRMLPVDPVTGECTVLGQNPATGEVAVLRINMKTGDGVMQSGATVRAVSRWQLQPERPLLGPAASPSAGTAPASAPASAPGTPAALAPRYLTVAELLPNPAEPFAVPAVETAYQGYVAGAPAPKPRLAWILATRGGPRATLVDLLGPNFPGPAESAASGANIQLGRIARPATLTQAALDKHLATVQAQPGKLGRKVAGMQRGGAGGDEVGLGLFNNLKGNIGEILSESIQAEVLATVRTSHPGARSYADLHMQLPGGKPVEFSDNLIATEADGNLYVRAGFEVKSGGAGGQEATEQIHSWIEGRLADGAELILADGRRFMYAPDRTTGPGRVIFLASAPRHIIAPLGAEQLGTGSGMGVAGPVQRHALPVTPQELNYIARLIAEGMPAAPP</sequence>
<feature type="region of interest" description="Disordered" evidence="1">
    <location>
        <begin position="212"/>
        <end position="231"/>
    </location>
</feature>
<evidence type="ECO:0000256" key="1">
    <source>
        <dbReference type="SAM" id="MobiDB-lite"/>
    </source>
</evidence>
<dbReference type="EMBL" id="CP069811">
    <property type="protein sequence ID" value="QRQ90878.1"/>
    <property type="molecule type" value="Genomic_DNA"/>
</dbReference>
<organism evidence="4 6">
    <name type="scientific">Cupriavidus oxalaticus</name>
    <dbReference type="NCBI Taxonomy" id="96344"/>
    <lineage>
        <taxon>Bacteria</taxon>
        <taxon>Pseudomonadati</taxon>
        <taxon>Pseudomonadota</taxon>
        <taxon>Betaproteobacteria</taxon>
        <taxon>Burkholderiales</taxon>
        <taxon>Burkholderiaceae</taxon>
        <taxon>Cupriavidus</taxon>
    </lineage>
</organism>
<feature type="compositionally biased region" description="Low complexity" evidence="1">
    <location>
        <begin position="778"/>
        <end position="799"/>
    </location>
</feature>
<dbReference type="Proteomes" id="UP000256862">
    <property type="component" value="Plasmid CO2235_mp"/>
</dbReference>
<dbReference type="Proteomes" id="UP000623307">
    <property type="component" value="Chromosome 1"/>
</dbReference>
<protein>
    <submittedName>
        <fullName evidence="3">DUF4157 domain-containing protein</fullName>
    </submittedName>
</protein>